<name>A0ABW3NK98_9BACI</name>
<sequence length="466" mass="55541">MHKHTLHSIHSQFNDKKQSDENKKELLQRIKINSDNMADDSPSSDKDTENTMDYKELYRKTRKDLQKLKKENTNLKSLLSQEKNKEKKVFQELSDIKLEKNNLLQENTKLHDEIKQLHQQLEKERSKIIQNNELLELTSKEKKHIASSFGYVKKKTDKQARLIEKQRKRIKNLQFRNHQKYVVPMQKLENQVNSLRSKNQSYMNTINDLESQLKRYENLDPDFYLHILYDTLNYRNCREYDFVNVLSRKYVLERKKAYHLFGSPNENDDAMSISYMFGVIKESDNAYFFHDLEENVFTVRSFPNIAVRHDDPVSAVLNEDGSVDIYWKYKSKKLMNEDRLLDQKSSKKKEKVKSNTDKKEKVKKEYLGDYHVLIVTGTNGSNYRDMLQQLVEKAVFIDLFEKSPVHVKHALKRPDYVVICTDSIPHHVLDFLGEEQYNKYIFVHNANEDTIYLRLKSEIAQYQFHH</sequence>
<comment type="caution">
    <text evidence="3">The sequence shown here is derived from an EMBL/GenBank/DDBJ whole genome shotgun (WGS) entry which is preliminary data.</text>
</comment>
<reference evidence="4" key="1">
    <citation type="journal article" date="2019" name="Int. J. Syst. Evol. Microbiol.">
        <title>The Global Catalogue of Microorganisms (GCM) 10K type strain sequencing project: providing services to taxonomists for standard genome sequencing and annotation.</title>
        <authorList>
            <consortium name="The Broad Institute Genomics Platform"/>
            <consortium name="The Broad Institute Genome Sequencing Center for Infectious Disease"/>
            <person name="Wu L."/>
            <person name="Ma J."/>
        </authorList>
    </citation>
    <scope>NUCLEOTIDE SEQUENCE [LARGE SCALE GENOMIC DNA]</scope>
    <source>
        <strain evidence="4">CCUG 56608</strain>
    </source>
</reference>
<evidence type="ECO:0000313" key="4">
    <source>
        <dbReference type="Proteomes" id="UP001597041"/>
    </source>
</evidence>
<proteinExistence type="predicted"/>
<gene>
    <name evidence="3" type="ORF">ACFQ19_19890</name>
</gene>
<organism evidence="3 4">
    <name type="scientific">Oceanobacillus locisalsi</name>
    <dbReference type="NCBI Taxonomy" id="546107"/>
    <lineage>
        <taxon>Bacteria</taxon>
        <taxon>Bacillati</taxon>
        <taxon>Bacillota</taxon>
        <taxon>Bacilli</taxon>
        <taxon>Bacillales</taxon>
        <taxon>Bacillaceae</taxon>
        <taxon>Oceanobacillus</taxon>
    </lineage>
</organism>
<feature type="coiled-coil region" evidence="1">
    <location>
        <begin position="185"/>
        <end position="219"/>
    </location>
</feature>
<feature type="compositionally biased region" description="Basic and acidic residues" evidence="2">
    <location>
        <begin position="13"/>
        <end position="28"/>
    </location>
</feature>
<protein>
    <submittedName>
        <fullName evidence="3">Coiled-coil domain-containing protein</fullName>
    </submittedName>
</protein>
<keyword evidence="1" id="KW-0175">Coiled coil</keyword>
<accession>A0ABW3NK98</accession>
<feature type="compositionally biased region" description="Basic and acidic residues" evidence="2">
    <location>
        <begin position="43"/>
        <end position="52"/>
    </location>
</feature>
<evidence type="ECO:0000256" key="2">
    <source>
        <dbReference type="SAM" id="MobiDB-lite"/>
    </source>
</evidence>
<feature type="region of interest" description="Disordered" evidence="2">
    <location>
        <begin position="1"/>
        <end position="52"/>
    </location>
</feature>
<evidence type="ECO:0000256" key="1">
    <source>
        <dbReference type="SAM" id="Coils"/>
    </source>
</evidence>
<dbReference type="RefSeq" id="WP_379594579.1">
    <property type="nucleotide sequence ID" value="NZ_JBHTKK010000045.1"/>
</dbReference>
<dbReference type="Proteomes" id="UP001597041">
    <property type="component" value="Unassembled WGS sequence"/>
</dbReference>
<dbReference type="EMBL" id="JBHTKK010000045">
    <property type="protein sequence ID" value="MFD1068257.1"/>
    <property type="molecule type" value="Genomic_DNA"/>
</dbReference>
<keyword evidence="4" id="KW-1185">Reference proteome</keyword>
<evidence type="ECO:0000313" key="3">
    <source>
        <dbReference type="EMBL" id="MFD1068257.1"/>
    </source>
</evidence>